<proteinExistence type="predicted"/>
<dbReference type="PANTHER" id="PTHR33223">
    <property type="entry name" value="CCHC-TYPE DOMAIN-CONTAINING PROTEIN"/>
    <property type="match status" value="1"/>
</dbReference>
<reference evidence="2 3" key="1">
    <citation type="submission" date="2023-10" db="EMBL/GenBank/DDBJ databases">
        <title>Genome-Wide Identification Analysis in wild type Solanum Pinnatisectum Reveals Some Genes Defensing Phytophthora Infestans.</title>
        <authorList>
            <person name="Sun C."/>
        </authorList>
    </citation>
    <scope>NUCLEOTIDE SEQUENCE [LARGE SCALE GENOMIC DNA]</scope>
    <source>
        <strain evidence="2">LQN</strain>
        <tissue evidence="2">Leaf</tissue>
    </source>
</reference>
<comment type="caution">
    <text evidence="2">The sequence shown here is derived from an EMBL/GenBank/DDBJ whole genome shotgun (WGS) entry which is preliminary data.</text>
</comment>
<evidence type="ECO:0000259" key="1">
    <source>
        <dbReference type="Pfam" id="PF03732"/>
    </source>
</evidence>
<name>A0AAV9LEF0_9SOLN</name>
<protein>
    <recommendedName>
        <fullName evidence="1">Retrotransposon gag domain-containing protein</fullName>
    </recommendedName>
</protein>
<evidence type="ECO:0000313" key="2">
    <source>
        <dbReference type="EMBL" id="KAK4724090.1"/>
    </source>
</evidence>
<dbReference type="Proteomes" id="UP001311915">
    <property type="component" value="Unassembled WGS sequence"/>
</dbReference>
<dbReference type="AlphaFoldDB" id="A0AAV9LEF0"/>
<accession>A0AAV9LEF0</accession>
<organism evidence="2 3">
    <name type="scientific">Solanum pinnatisectum</name>
    <name type="common">tansyleaf nightshade</name>
    <dbReference type="NCBI Taxonomy" id="50273"/>
    <lineage>
        <taxon>Eukaryota</taxon>
        <taxon>Viridiplantae</taxon>
        <taxon>Streptophyta</taxon>
        <taxon>Embryophyta</taxon>
        <taxon>Tracheophyta</taxon>
        <taxon>Spermatophyta</taxon>
        <taxon>Magnoliopsida</taxon>
        <taxon>eudicotyledons</taxon>
        <taxon>Gunneridae</taxon>
        <taxon>Pentapetalae</taxon>
        <taxon>asterids</taxon>
        <taxon>lamiids</taxon>
        <taxon>Solanales</taxon>
        <taxon>Solanaceae</taxon>
        <taxon>Solanoideae</taxon>
        <taxon>Solaneae</taxon>
        <taxon>Solanum</taxon>
    </lineage>
</organism>
<evidence type="ECO:0000313" key="3">
    <source>
        <dbReference type="Proteomes" id="UP001311915"/>
    </source>
</evidence>
<dbReference type="PANTHER" id="PTHR33223:SF8">
    <property type="entry name" value="OS04G0172440 PROTEIN"/>
    <property type="match status" value="1"/>
</dbReference>
<dbReference type="InterPro" id="IPR005162">
    <property type="entry name" value="Retrotrans_gag_dom"/>
</dbReference>
<dbReference type="Pfam" id="PF03732">
    <property type="entry name" value="Retrotrans_gag"/>
    <property type="match status" value="1"/>
</dbReference>
<dbReference type="EMBL" id="JAWPEI010000006">
    <property type="protein sequence ID" value="KAK4724090.1"/>
    <property type="molecule type" value="Genomic_DNA"/>
</dbReference>
<sequence length="276" mass="31932">MFPHVHLPVGFKTPKFEKYNGHGDPVAHLKRYCNQLRGAGSKEELFMAYFGEILMGIAIEWFIDQDTYNCHTWDDLARCFVQQFKYNIDIVPDRTSLANIRKKTTESFREYAIRWREKVARVKPLMKESEMIDVFLQAQERDYFHYLLSVVVKTFAEVIKIGEMVENVIKSKNIVSQATLRPTTQVINNGSGNLGGKKMKEDVATIVQGTQRNLGGHFINMPHLNFIIITICKAHNTLWSHINMLSILHIIIHIQLTILNGEHLHIRMLAPLLQKF</sequence>
<keyword evidence="3" id="KW-1185">Reference proteome</keyword>
<gene>
    <name evidence="2" type="ORF">R3W88_026869</name>
</gene>
<feature type="domain" description="Retrotransposon gag" evidence="1">
    <location>
        <begin position="60"/>
        <end position="137"/>
    </location>
</feature>